<evidence type="ECO:0008006" key="3">
    <source>
        <dbReference type="Google" id="ProtNLM"/>
    </source>
</evidence>
<dbReference type="EMBL" id="QMDV01000002">
    <property type="protein sequence ID" value="RAU83017.1"/>
    <property type="molecule type" value="Genomic_DNA"/>
</dbReference>
<organism evidence="1 2">
    <name type="scientific">Pontibacter arcticus</name>
    <dbReference type="NCBI Taxonomy" id="2080288"/>
    <lineage>
        <taxon>Bacteria</taxon>
        <taxon>Pseudomonadati</taxon>
        <taxon>Bacteroidota</taxon>
        <taxon>Cytophagia</taxon>
        <taxon>Cytophagales</taxon>
        <taxon>Hymenobacteraceae</taxon>
        <taxon>Pontibacter</taxon>
    </lineage>
</organism>
<dbReference type="OrthoDB" id="9909043at2"/>
<accession>A0A364RFH2</accession>
<gene>
    <name evidence="1" type="ORF">DP923_07215</name>
</gene>
<evidence type="ECO:0000313" key="1">
    <source>
        <dbReference type="EMBL" id="RAU83017.1"/>
    </source>
</evidence>
<dbReference type="RefSeq" id="WP_112305167.1">
    <property type="nucleotide sequence ID" value="NZ_QMDV01000002.1"/>
</dbReference>
<reference evidence="1 2" key="1">
    <citation type="submission" date="2018-06" db="EMBL/GenBank/DDBJ databases">
        <authorList>
            <person name="Liu Z.-W."/>
        </authorList>
    </citation>
    <scope>NUCLEOTIDE SEQUENCE [LARGE SCALE GENOMIC DNA]</scope>
    <source>
        <strain evidence="1 2">2b14</strain>
    </source>
</reference>
<evidence type="ECO:0000313" key="2">
    <source>
        <dbReference type="Proteomes" id="UP000251692"/>
    </source>
</evidence>
<reference evidence="1 2" key="2">
    <citation type="submission" date="2018-07" db="EMBL/GenBank/DDBJ databases">
        <title>Pontibacter sp. 2b14 genomic sequence and assembly.</title>
        <authorList>
            <person name="Du Z.-J."/>
        </authorList>
    </citation>
    <scope>NUCLEOTIDE SEQUENCE [LARGE SCALE GENOMIC DNA]</scope>
    <source>
        <strain evidence="1 2">2b14</strain>
    </source>
</reference>
<dbReference type="Proteomes" id="UP000251692">
    <property type="component" value="Unassembled WGS sequence"/>
</dbReference>
<name>A0A364RFH2_9BACT</name>
<dbReference type="AlphaFoldDB" id="A0A364RFH2"/>
<comment type="caution">
    <text evidence="1">The sequence shown here is derived from an EMBL/GenBank/DDBJ whole genome shotgun (WGS) entry which is preliminary data.</text>
</comment>
<proteinExistence type="predicted"/>
<sequence>MAKKKEYQTGTATAAQIEEGFLSKWLVERSNTGWTLKSIQKYFSKKHDEDEFLWILERDYELNE</sequence>
<protein>
    <recommendedName>
        <fullName evidence="3">DUF4177 domain-containing protein</fullName>
    </recommendedName>
</protein>
<keyword evidence="2" id="KW-1185">Reference proteome</keyword>